<dbReference type="AlphaFoldDB" id="A0A2T7A431"/>
<dbReference type="EMBL" id="NESQ01000027">
    <property type="protein sequence ID" value="PUU82478.1"/>
    <property type="molecule type" value="Genomic_DNA"/>
</dbReference>
<organism evidence="1 2">
    <name type="scientific">Tuber borchii</name>
    <name type="common">White truffle</name>
    <dbReference type="NCBI Taxonomy" id="42251"/>
    <lineage>
        <taxon>Eukaryota</taxon>
        <taxon>Fungi</taxon>
        <taxon>Dikarya</taxon>
        <taxon>Ascomycota</taxon>
        <taxon>Pezizomycotina</taxon>
        <taxon>Pezizomycetes</taxon>
        <taxon>Pezizales</taxon>
        <taxon>Tuberaceae</taxon>
        <taxon>Tuber</taxon>
    </lineage>
</organism>
<protein>
    <submittedName>
        <fullName evidence="1">Uncharacterized protein</fullName>
    </submittedName>
</protein>
<dbReference type="Proteomes" id="UP000244722">
    <property type="component" value="Unassembled WGS sequence"/>
</dbReference>
<gene>
    <name evidence="1" type="ORF">B9Z19DRAFT_1120635</name>
</gene>
<sequence>MIFHGTTGFSEGGEVLVLDSGGVRHAIMKPFDNIVLQYPICPPPKGRLHMTISHGATGFSGVGEILGALDSEYIRPAIMEPIYYVILRHPIRLLPKWRLHTTIFYGATEYSGGGRILRA</sequence>
<accession>A0A2T7A431</accession>
<name>A0A2T7A431_TUBBO</name>
<evidence type="ECO:0000313" key="2">
    <source>
        <dbReference type="Proteomes" id="UP000244722"/>
    </source>
</evidence>
<reference evidence="1 2" key="1">
    <citation type="submission" date="2017-04" db="EMBL/GenBank/DDBJ databases">
        <title>Draft genome sequence of Tuber borchii Vittad., a whitish edible truffle.</title>
        <authorList>
            <consortium name="DOE Joint Genome Institute"/>
            <person name="Murat C."/>
            <person name="Kuo A."/>
            <person name="Barry K.W."/>
            <person name="Clum A."/>
            <person name="Dockter R.B."/>
            <person name="Fauchery L."/>
            <person name="Iotti M."/>
            <person name="Kohler A."/>
            <person name="Labutti K."/>
            <person name="Lindquist E.A."/>
            <person name="Lipzen A."/>
            <person name="Ohm R.A."/>
            <person name="Wang M."/>
            <person name="Grigoriev I.V."/>
            <person name="Zambonelli A."/>
            <person name="Martin F.M."/>
        </authorList>
    </citation>
    <scope>NUCLEOTIDE SEQUENCE [LARGE SCALE GENOMIC DNA]</scope>
    <source>
        <strain evidence="1 2">Tbo3840</strain>
    </source>
</reference>
<proteinExistence type="predicted"/>
<keyword evidence="2" id="KW-1185">Reference proteome</keyword>
<comment type="caution">
    <text evidence="1">The sequence shown here is derived from an EMBL/GenBank/DDBJ whole genome shotgun (WGS) entry which is preliminary data.</text>
</comment>
<evidence type="ECO:0000313" key="1">
    <source>
        <dbReference type="EMBL" id="PUU82478.1"/>
    </source>
</evidence>